<dbReference type="AlphaFoldDB" id="A0A318N140"/>
<dbReference type="Pfam" id="PF18737">
    <property type="entry name" value="HEPN_MAE_28990"/>
    <property type="match status" value="1"/>
</dbReference>
<dbReference type="InterPro" id="IPR040788">
    <property type="entry name" value="HEPN_MAE_28990"/>
</dbReference>
<gene>
    <name evidence="2" type="ORF">DK869_07765</name>
</gene>
<protein>
    <recommendedName>
        <fullName evidence="1">MAE-28990/MAE-18760-like HEPN domain-containing protein</fullName>
    </recommendedName>
</protein>
<sequence>MKYETLEKKIDKDLNWRRREFIELSFIFNEMASEYRKKIILKSIITLAYANWEGYIKYCVEQYLEYINKKNLLFNQLKNNFKQISLGKHFKNNNKYNFEDIKTQKKFYEFFMENNEVFKINQERICKNIGNLDYDAIKKILMQLGFPENLYFNELGFINEQLLQHRNNIAHGDKKNEDNIDFEMIYEQIKDRLLNMMQLFHDKILEYAKNEKFLIGN</sequence>
<organism evidence="2 3">
    <name type="scientific">Commensalibacter melissae</name>
    <dbReference type="NCBI Taxonomy" id="2070537"/>
    <lineage>
        <taxon>Bacteria</taxon>
        <taxon>Pseudomonadati</taxon>
        <taxon>Pseudomonadota</taxon>
        <taxon>Alphaproteobacteria</taxon>
        <taxon>Acetobacterales</taxon>
        <taxon>Acetobacteraceae</taxon>
    </lineage>
</organism>
<dbReference type="EMBL" id="QGLT01000004">
    <property type="protein sequence ID" value="PXY99825.1"/>
    <property type="molecule type" value="Genomic_DNA"/>
</dbReference>
<dbReference type="OrthoDB" id="4111339at2"/>
<accession>A0A318N140</accession>
<proteinExistence type="predicted"/>
<dbReference type="Proteomes" id="UP000247565">
    <property type="component" value="Unassembled WGS sequence"/>
</dbReference>
<comment type="caution">
    <text evidence="2">The sequence shown here is derived from an EMBL/GenBank/DDBJ whole genome shotgun (WGS) entry which is preliminary data.</text>
</comment>
<keyword evidence="3" id="KW-1185">Reference proteome</keyword>
<evidence type="ECO:0000313" key="3">
    <source>
        <dbReference type="Proteomes" id="UP000247565"/>
    </source>
</evidence>
<evidence type="ECO:0000313" key="2">
    <source>
        <dbReference type="EMBL" id="PXY99825.1"/>
    </source>
</evidence>
<name>A0A318N140_9PROT</name>
<reference evidence="2 3" key="1">
    <citation type="submission" date="2018-05" db="EMBL/GenBank/DDBJ databases">
        <title>Reference genomes for bee gut microbiota database.</title>
        <authorList>
            <person name="Ellegaard K.M."/>
        </authorList>
    </citation>
    <scope>NUCLEOTIDE SEQUENCE [LARGE SCALE GENOMIC DNA]</scope>
    <source>
        <strain evidence="2 3">ESL0284</strain>
    </source>
</reference>
<evidence type="ECO:0000259" key="1">
    <source>
        <dbReference type="Pfam" id="PF18737"/>
    </source>
</evidence>
<dbReference type="RefSeq" id="WP_110439445.1">
    <property type="nucleotide sequence ID" value="NZ_CP046393.1"/>
</dbReference>
<feature type="domain" description="MAE-28990/MAE-18760-like HEPN" evidence="1">
    <location>
        <begin position="6"/>
        <end position="213"/>
    </location>
</feature>